<evidence type="ECO:0000313" key="2">
    <source>
        <dbReference type="EMBL" id="SUA02912.1"/>
    </source>
</evidence>
<dbReference type="GO" id="GO:0016787">
    <property type="term" value="F:hydrolase activity"/>
    <property type="evidence" value="ECO:0007669"/>
    <property type="project" value="UniProtKB-KW"/>
</dbReference>
<sequence length="146" mass="16061">MAGAGLELSDRSLICLPSTFEKDGVLQSRIVPWFGPGAVITTPRHQVDVIVTEYGAAELEAGQSVNAARRWLRSRIHSSGMRCRRPRSELRGTLAGPITPTRSGHTTCGDEEVLTHLRSLVEGPSTYCWCRRAPAGYPEMCLRQLN</sequence>
<dbReference type="EMBL" id="UGQY01000004">
    <property type="protein sequence ID" value="SUA02912.1"/>
    <property type="molecule type" value="Genomic_DNA"/>
</dbReference>
<dbReference type="Proteomes" id="UP000255389">
    <property type="component" value="Unassembled WGS sequence"/>
</dbReference>
<dbReference type="InterPro" id="IPR037171">
    <property type="entry name" value="NagB/RpiA_transferase-like"/>
</dbReference>
<proteinExistence type="predicted"/>
<name>A0A378UXC9_MYCFO</name>
<gene>
    <name evidence="2" type="ORF">NCTC1542_04387</name>
</gene>
<feature type="domain" description="Acetyl-CoA hydrolase/transferase C-terminal" evidence="1">
    <location>
        <begin position="2"/>
        <end position="67"/>
    </location>
</feature>
<organism evidence="2 3">
    <name type="scientific">Mycolicibacterium fortuitum</name>
    <name type="common">Mycobacterium fortuitum</name>
    <dbReference type="NCBI Taxonomy" id="1766"/>
    <lineage>
        <taxon>Bacteria</taxon>
        <taxon>Bacillati</taxon>
        <taxon>Actinomycetota</taxon>
        <taxon>Actinomycetes</taxon>
        <taxon>Mycobacteriales</taxon>
        <taxon>Mycobacteriaceae</taxon>
        <taxon>Mycolicibacterium</taxon>
    </lineage>
</organism>
<dbReference type="SUPFAM" id="SSF100950">
    <property type="entry name" value="NagB/RpiA/CoA transferase-like"/>
    <property type="match status" value="1"/>
</dbReference>
<dbReference type="Pfam" id="PF13336">
    <property type="entry name" value="AcetylCoA_hyd_C"/>
    <property type="match status" value="1"/>
</dbReference>
<dbReference type="AlphaFoldDB" id="A0A378UXC9"/>
<dbReference type="InterPro" id="IPR038460">
    <property type="entry name" value="AcetylCoA_hyd_C_sf"/>
</dbReference>
<evidence type="ECO:0000313" key="3">
    <source>
        <dbReference type="Proteomes" id="UP000255389"/>
    </source>
</evidence>
<evidence type="ECO:0000259" key="1">
    <source>
        <dbReference type="Pfam" id="PF13336"/>
    </source>
</evidence>
<accession>A0A378UXC9</accession>
<reference evidence="2 3" key="1">
    <citation type="submission" date="2018-06" db="EMBL/GenBank/DDBJ databases">
        <authorList>
            <consortium name="Pathogen Informatics"/>
            <person name="Doyle S."/>
        </authorList>
    </citation>
    <scope>NUCLEOTIDE SEQUENCE [LARGE SCALE GENOMIC DNA]</scope>
    <source>
        <strain evidence="2 3">NCTC1542</strain>
    </source>
</reference>
<protein>
    <submittedName>
        <fullName evidence="2">Acetyl-CoA hydrolase</fullName>
    </submittedName>
</protein>
<dbReference type="Gene3D" id="3.40.1080.20">
    <property type="entry name" value="Acetyl-CoA hydrolase/transferase C-terminal domain"/>
    <property type="match status" value="1"/>
</dbReference>
<keyword evidence="2" id="KW-0378">Hydrolase</keyword>
<dbReference type="InterPro" id="IPR026888">
    <property type="entry name" value="AcetylCoA_hyd_C"/>
</dbReference>